<dbReference type="EMBL" id="JAOYOD010000001">
    <property type="protein sequence ID" value="MCV9387582.1"/>
    <property type="molecule type" value="Genomic_DNA"/>
</dbReference>
<proteinExistence type="predicted"/>
<accession>A0ABT3CV59</accession>
<name>A0ABT3CV59_9BACT</name>
<comment type="caution">
    <text evidence="1">The sequence shown here is derived from an EMBL/GenBank/DDBJ whole genome shotgun (WGS) entry which is preliminary data.</text>
</comment>
<dbReference type="RefSeq" id="WP_264138403.1">
    <property type="nucleotide sequence ID" value="NZ_JAOYOD010000001.1"/>
</dbReference>
<evidence type="ECO:0000313" key="1">
    <source>
        <dbReference type="EMBL" id="MCV9387582.1"/>
    </source>
</evidence>
<gene>
    <name evidence="1" type="ORF">N7U62_12955</name>
</gene>
<organism evidence="1 2">
    <name type="scientific">Reichenbachiella ulvae</name>
    <dbReference type="NCBI Taxonomy" id="2980104"/>
    <lineage>
        <taxon>Bacteria</taxon>
        <taxon>Pseudomonadati</taxon>
        <taxon>Bacteroidota</taxon>
        <taxon>Cytophagia</taxon>
        <taxon>Cytophagales</taxon>
        <taxon>Reichenbachiellaceae</taxon>
        <taxon>Reichenbachiella</taxon>
    </lineage>
</organism>
<dbReference type="Proteomes" id="UP001300692">
    <property type="component" value="Unassembled WGS sequence"/>
</dbReference>
<sequence length="58" mass="6665">MMNLPAIESEITKKILGLSMEQQADILQYLNKITQNVGSKESYRKRAIKEIRTALRSI</sequence>
<protein>
    <submittedName>
        <fullName evidence="1">Uncharacterized protein</fullName>
    </submittedName>
</protein>
<keyword evidence="2" id="KW-1185">Reference proteome</keyword>
<reference evidence="1 2" key="1">
    <citation type="submission" date="2022-10" db="EMBL/GenBank/DDBJ databases">
        <title>Comparative genomics and taxonomic characterization of three novel marine species of genus Reichenbachiella exhibiting antioxidant and polysaccharide degradation activities.</title>
        <authorList>
            <person name="Muhammad N."/>
            <person name="Lee Y.-J."/>
            <person name="Ko J."/>
            <person name="Kim S.-G."/>
        </authorList>
    </citation>
    <scope>NUCLEOTIDE SEQUENCE [LARGE SCALE GENOMIC DNA]</scope>
    <source>
        <strain evidence="1 2">ABR2-5</strain>
    </source>
</reference>
<evidence type="ECO:0000313" key="2">
    <source>
        <dbReference type="Proteomes" id="UP001300692"/>
    </source>
</evidence>